<gene>
    <name evidence="2" type="ORF">HU752_015055</name>
</gene>
<dbReference type="Gene3D" id="3.30.750.24">
    <property type="entry name" value="STAS domain"/>
    <property type="match status" value="1"/>
</dbReference>
<dbReference type="EMBL" id="CP077093">
    <property type="protein sequence ID" value="QXI31168.1"/>
    <property type="molecule type" value="Genomic_DNA"/>
</dbReference>
<reference evidence="2 3" key="1">
    <citation type="journal article" date="2020" name="Microorganisms">
        <title>Reliable Identification of Environmental Pseudomonas Isolates Using the rpoD Gene.</title>
        <authorList>
            <consortium name="The Broad Institute Genome Sequencing Platform"/>
            <person name="Girard L."/>
            <person name="Lood C."/>
            <person name="Rokni-Zadeh H."/>
            <person name="van Noort V."/>
            <person name="Lavigne R."/>
            <person name="De Mot R."/>
        </authorList>
    </citation>
    <scope>NUCLEOTIDE SEQUENCE [LARGE SCALE GENOMIC DNA]</scope>
    <source>
        <strain evidence="2 3">RW8P3</strain>
    </source>
</reference>
<dbReference type="Proteomes" id="UP000634530">
    <property type="component" value="Chromosome"/>
</dbReference>
<name>A0A9E6TTY3_9PSED</name>
<protein>
    <submittedName>
        <fullName evidence="2">STAS domain-containing protein</fullName>
    </submittedName>
</protein>
<dbReference type="RefSeq" id="WP_186677093.1">
    <property type="nucleotide sequence ID" value="NZ_CP077093.1"/>
</dbReference>
<dbReference type="PANTHER" id="PTHR35849">
    <property type="entry name" value="BLR2341 PROTEIN"/>
    <property type="match status" value="1"/>
</dbReference>
<proteinExistence type="predicted"/>
<dbReference type="InterPro" id="IPR052746">
    <property type="entry name" value="MlaB_ABC_Transporter"/>
</dbReference>
<dbReference type="Pfam" id="PF13466">
    <property type="entry name" value="STAS_2"/>
    <property type="match status" value="1"/>
</dbReference>
<dbReference type="CDD" id="cd07043">
    <property type="entry name" value="STAS_anti-anti-sigma_factors"/>
    <property type="match status" value="1"/>
</dbReference>
<dbReference type="AlphaFoldDB" id="A0A9E6TTY3"/>
<evidence type="ECO:0000259" key="1">
    <source>
        <dbReference type="PROSITE" id="PS50801"/>
    </source>
</evidence>
<dbReference type="KEGG" id="pvw:HU752_015055"/>
<accession>A0A9E6TTY3</accession>
<evidence type="ECO:0000313" key="3">
    <source>
        <dbReference type="Proteomes" id="UP000634530"/>
    </source>
</evidence>
<dbReference type="InterPro" id="IPR058548">
    <property type="entry name" value="MlaB-like_STAS"/>
</dbReference>
<evidence type="ECO:0000313" key="2">
    <source>
        <dbReference type="EMBL" id="QXI31168.1"/>
    </source>
</evidence>
<organism evidence="2 3">
    <name type="scientific">Pseudomonas vanderleydeniana</name>
    <dbReference type="NCBI Taxonomy" id="2745495"/>
    <lineage>
        <taxon>Bacteria</taxon>
        <taxon>Pseudomonadati</taxon>
        <taxon>Pseudomonadota</taxon>
        <taxon>Gammaproteobacteria</taxon>
        <taxon>Pseudomonadales</taxon>
        <taxon>Pseudomonadaceae</taxon>
        <taxon>Pseudomonas</taxon>
    </lineage>
</organism>
<dbReference type="SUPFAM" id="SSF52091">
    <property type="entry name" value="SpoIIaa-like"/>
    <property type="match status" value="1"/>
</dbReference>
<reference evidence="2 3" key="2">
    <citation type="journal article" date="2021" name="Microorganisms">
        <title>The Ever-Expanding Pseudomonas Genus: Description of 43 New Species and Partition of the Pseudomonas putida Group.</title>
        <authorList>
            <person name="Girard L."/>
            <person name="Lood C."/>
            <person name="Hofte M."/>
            <person name="Vandamme P."/>
            <person name="Rokni-Zadeh H."/>
            <person name="van Noort V."/>
            <person name="Lavigne R."/>
            <person name="De Mot R."/>
        </authorList>
    </citation>
    <scope>NUCLEOTIDE SEQUENCE [LARGE SCALE GENOMIC DNA]</scope>
    <source>
        <strain evidence="2 3">RW8P3</strain>
    </source>
</reference>
<keyword evidence="3" id="KW-1185">Reference proteome</keyword>
<dbReference type="PANTHER" id="PTHR35849:SF2">
    <property type="entry name" value="BLR2341 PROTEIN"/>
    <property type="match status" value="1"/>
</dbReference>
<dbReference type="InterPro" id="IPR036513">
    <property type="entry name" value="STAS_dom_sf"/>
</dbReference>
<dbReference type="PROSITE" id="PS50801">
    <property type="entry name" value="STAS"/>
    <property type="match status" value="1"/>
</dbReference>
<sequence length="101" mass="10785">MNTLKATDCSRHLVLDSALTIYTAADTKLLLANALRGAVDLHLDLSAIDEVDCAGLQLLLAACNEAGRQHVTLCLEGVSPVMTEILQLSGMRDLLPIEGVR</sequence>
<dbReference type="InterPro" id="IPR002645">
    <property type="entry name" value="STAS_dom"/>
</dbReference>
<feature type="domain" description="STAS" evidence="1">
    <location>
        <begin position="13"/>
        <end position="101"/>
    </location>
</feature>